<evidence type="ECO:0000256" key="11">
    <source>
        <dbReference type="ARBA" id="ARBA00048366"/>
    </source>
</evidence>
<evidence type="ECO:0000256" key="10">
    <source>
        <dbReference type="ARBA" id="ARBA00029774"/>
    </source>
</evidence>
<dbReference type="GO" id="GO:0003725">
    <property type="term" value="F:double-stranded RNA binding"/>
    <property type="evidence" value="ECO:0007669"/>
    <property type="project" value="InterPro"/>
</dbReference>
<organism evidence="13 14">
    <name type="scientific">Pontimonas salivibrio</name>
    <dbReference type="NCBI Taxonomy" id="1159327"/>
    <lineage>
        <taxon>Bacteria</taxon>
        <taxon>Bacillati</taxon>
        <taxon>Actinomycetota</taxon>
        <taxon>Actinomycetes</taxon>
        <taxon>Micrococcales</taxon>
        <taxon>Microbacteriaceae</taxon>
        <taxon>Pontimonas</taxon>
    </lineage>
</organism>
<dbReference type="GO" id="GO:0005737">
    <property type="term" value="C:cytoplasm"/>
    <property type="evidence" value="ECO:0007669"/>
    <property type="project" value="UniProtKB-SubCell"/>
</dbReference>
<dbReference type="EC" id="2.7.7.87" evidence="3"/>
<evidence type="ECO:0000256" key="2">
    <source>
        <dbReference type="ARBA" id="ARBA00007663"/>
    </source>
</evidence>
<keyword evidence="9" id="KW-0067">ATP-binding</keyword>
<reference evidence="13 14" key="1">
    <citation type="submission" date="2018-02" db="EMBL/GenBank/DDBJ databases">
        <title>Complete genome of the streamlined marine actinobacterium Pontimonas salivibrio CL-TW6 adapted to coastal planktonic lifestype.</title>
        <authorList>
            <person name="Cho B.C."/>
            <person name="Hardies S.C."/>
            <person name="Jang G.I."/>
            <person name="Hwang C.Y."/>
        </authorList>
    </citation>
    <scope>NUCLEOTIDE SEQUENCE [LARGE SCALE GENOMIC DNA]</scope>
    <source>
        <strain evidence="13 14">CL-TW6</strain>
    </source>
</reference>
<name>A0A2L2BRV5_9MICO</name>
<keyword evidence="4" id="KW-0963">Cytoplasm</keyword>
<keyword evidence="8" id="KW-0547">Nucleotide-binding</keyword>
<dbReference type="PANTHER" id="PTHR17490:SF16">
    <property type="entry name" value="THREONYLCARBAMOYL-AMP SYNTHASE"/>
    <property type="match status" value="1"/>
</dbReference>
<dbReference type="Pfam" id="PF01300">
    <property type="entry name" value="Sua5_yciO_yrdC"/>
    <property type="match status" value="1"/>
</dbReference>
<evidence type="ECO:0000313" key="13">
    <source>
        <dbReference type="EMBL" id="AVG24380.1"/>
    </source>
</evidence>
<dbReference type="InterPro" id="IPR006070">
    <property type="entry name" value="Sua5-like_dom"/>
</dbReference>
<gene>
    <name evidence="13" type="ORF">C3B54_111437</name>
</gene>
<keyword evidence="14" id="KW-1185">Reference proteome</keyword>
<protein>
    <recommendedName>
        <fullName evidence="10">L-threonylcarbamoyladenylate synthase</fullName>
        <ecNumber evidence="3">2.7.7.87</ecNumber>
    </recommendedName>
    <alternativeName>
        <fullName evidence="10">L-threonylcarbamoyladenylate synthase</fullName>
    </alternativeName>
</protein>
<evidence type="ECO:0000256" key="7">
    <source>
        <dbReference type="ARBA" id="ARBA00022695"/>
    </source>
</evidence>
<dbReference type="Proteomes" id="UP000243077">
    <property type="component" value="Chromosome"/>
</dbReference>
<evidence type="ECO:0000256" key="1">
    <source>
        <dbReference type="ARBA" id="ARBA00004496"/>
    </source>
</evidence>
<comment type="catalytic activity">
    <reaction evidence="11">
        <text>L-threonine + hydrogencarbonate + ATP = L-threonylcarbamoyladenylate + diphosphate + H2O</text>
        <dbReference type="Rhea" id="RHEA:36407"/>
        <dbReference type="ChEBI" id="CHEBI:15377"/>
        <dbReference type="ChEBI" id="CHEBI:17544"/>
        <dbReference type="ChEBI" id="CHEBI:30616"/>
        <dbReference type="ChEBI" id="CHEBI:33019"/>
        <dbReference type="ChEBI" id="CHEBI:57926"/>
        <dbReference type="ChEBI" id="CHEBI:73682"/>
        <dbReference type="EC" id="2.7.7.87"/>
    </reaction>
</comment>
<keyword evidence="7" id="KW-0548">Nucleotidyltransferase</keyword>
<dbReference type="RefSeq" id="WP_104913864.1">
    <property type="nucleotide sequence ID" value="NZ_CP026923.1"/>
</dbReference>
<evidence type="ECO:0000256" key="3">
    <source>
        <dbReference type="ARBA" id="ARBA00012584"/>
    </source>
</evidence>
<dbReference type="Gene3D" id="3.90.870.10">
    <property type="entry name" value="DHBP synthase"/>
    <property type="match status" value="1"/>
</dbReference>
<evidence type="ECO:0000256" key="4">
    <source>
        <dbReference type="ARBA" id="ARBA00022490"/>
    </source>
</evidence>
<dbReference type="EMBL" id="CP026923">
    <property type="protein sequence ID" value="AVG24380.1"/>
    <property type="molecule type" value="Genomic_DNA"/>
</dbReference>
<dbReference type="PANTHER" id="PTHR17490">
    <property type="entry name" value="SUA5"/>
    <property type="match status" value="1"/>
</dbReference>
<evidence type="ECO:0000259" key="12">
    <source>
        <dbReference type="PROSITE" id="PS51163"/>
    </source>
</evidence>
<evidence type="ECO:0000256" key="5">
    <source>
        <dbReference type="ARBA" id="ARBA00022679"/>
    </source>
</evidence>
<evidence type="ECO:0000256" key="6">
    <source>
        <dbReference type="ARBA" id="ARBA00022694"/>
    </source>
</evidence>
<dbReference type="InterPro" id="IPR050156">
    <property type="entry name" value="TC-AMP_synthase_SUA5"/>
</dbReference>
<feature type="domain" description="YrdC-like" evidence="12">
    <location>
        <begin position="14"/>
        <end position="208"/>
    </location>
</feature>
<accession>A0A2L2BRV5</accession>
<comment type="subcellular location">
    <subcellularLocation>
        <location evidence="1">Cytoplasm</location>
    </subcellularLocation>
</comment>
<keyword evidence="5" id="KW-0808">Transferase</keyword>
<dbReference type="SUPFAM" id="SSF55821">
    <property type="entry name" value="YrdC/RibB"/>
    <property type="match status" value="1"/>
</dbReference>
<keyword evidence="6" id="KW-0819">tRNA processing</keyword>
<proteinExistence type="inferred from homology"/>
<dbReference type="GO" id="GO:0006450">
    <property type="term" value="P:regulation of translational fidelity"/>
    <property type="evidence" value="ECO:0007669"/>
    <property type="project" value="TreeGrafter"/>
</dbReference>
<dbReference type="GO" id="GO:0008033">
    <property type="term" value="P:tRNA processing"/>
    <property type="evidence" value="ECO:0007669"/>
    <property type="project" value="UniProtKB-KW"/>
</dbReference>
<dbReference type="PROSITE" id="PS51163">
    <property type="entry name" value="YRDC"/>
    <property type="match status" value="1"/>
</dbReference>
<dbReference type="KEGG" id="psai:C3B54_111437"/>
<evidence type="ECO:0000256" key="9">
    <source>
        <dbReference type="ARBA" id="ARBA00022840"/>
    </source>
</evidence>
<dbReference type="GO" id="GO:0005524">
    <property type="term" value="F:ATP binding"/>
    <property type="evidence" value="ECO:0007669"/>
    <property type="project" value="UniProtKB-KW"/>
</dbReference>
<evidence type="ECO:0000256" key="8">
    <source>
        <dbReference type="ARBA" id="ARBA00022741"/>
    </source>
</evidence>
<dbReference type="AlphaFoldDB" id="A0A2L2BRV5"/>
<dbReference type="GO" id="GO:0000049">
    <property type="term" value="F:tRNA binding"/>
    <property type="evidence" value="ECO:0007669"/>
    <property type="project" value="TreeGrafter"/>
</dbReference>
<comment type="similarity">
    <text evidence="2">Belongs to the SUA5 family.</text>
</comment>
<dbReference type="InterPro" id="IPR017945">
    <property type="entry name" value="DHBP_synth_RibB-like_a/b_dom"/>
</dbReference>
<dbReference type="GO" id="GO:0061710">
    <property type="term" value="F:L-threonylcarbamoyladenylate synthase"/>
    <property type="evidence" value="ECO:0007669"/>
    <property type="project" value="UniProtKB-EC"/>
</dbReference>
<dbReference type="OrthoDB" id="9814580at2"/>
<sequence length="223" mass="23302">MATLFDLAHEDDALPALHQAHAALTRGEVVVVPTDTVYGIAVSPKVPGAIDTVVGLKGRCKDMAPPILVATVDQVVPLVAEGALSDTVHALLQRYWPGALTVVLPVNESLPFDIGHTPGTIALRSPDDQSLLELLRIHGPLAVTSANRTGEPPCQSVFEAINTFGDEVAVYLGATHDSHTDHLPSSIVDASDLVTGGMGLRLIREGAISAAELRDAGYEVSAA</sequence>
<evidence type="ECO:0000313" key="14">
    <source>
        <dbReference type="Proteomes" id="UP000243077"/>
    </source>
</evidence>